<evidence type="ECO:0000313" key="1">
    <source>
        <dbReference type="EMBL" id="OGL89401.1"/>
    </source>
</evidence>
<proteinExistence type="predicted"/>
<dbReference type="STRING" id="1802410.A3H75_03070"/>
<accession>A0A1F7VG41</accession>
<dbReference type="AlphaFoldDB" id="A0A1F7VG41"/>
<comment type="caution">
    <text evidence="1">The sequence shown here is derived from an EMBL/GenBank/DDBJ whole genome shotgun (WGS) entry which is preliminary data.</text>
</comment>
<gene>
    <name evidence="1" type="ORF">A3H75_03070</name>
</gene>
<protein>
    <submittedName>
        <fullName evidence="1">Uncharacterized protein</fullName>
    </submittedName>
</protein>
<dbReference type="EMBL" id="MGES01000004">
    <property type="protein sequence ID" value="OGL89401.1"/>
    <property type="molecule type" value="Genomic_DNA"/>
</dbReference>
<name>A0A1F7VG41_9BACT</name>
<dbReference type="Proteomes" id="UP000176678">
    <property type="component" value="Unassembled WGS sequence"/>
</dbReference>
<sequence length="243" mass="27635">MRKGGEPVRQKRIRELGYHYLLFAGDQCNTFDPAVLGDPLQTHVAEIGGYAVELSIVERGHHVRAVSGSGAPVFAEVFLCGRREQQWRWRPTMQHRFVLGRRPREQMVVMVSEAGGVKTATDLHVYLPSPNPDRYVRSFMERGNIAVPWLGPSLAPRHALTVDRVRNRIFIRSLHEHDVARMGRLSFVTLTQVRLAMLSTTVEPPKTADQRGSVHRAQPRLVWTNGRPVEQDRHEGRESWAIA</sequence>
<evidence type="ECO:0000313" key="2">
    <source>
        <dbReference type="Proteomes" id="UP000176678"/>
    </source>
</evidence>
<reference evidence="1 2" key="1">
    <citation type="journal article" date="2016" name="Nat. Commun.">
        <title>Thousands of microbial genomes shed light on interconnected biogeochemical processes in an aquifer system.</title>
        <authorList>
            <person name="Anantharaman K."/>
            <person name="Brown C.T."/>
            <person name="Hug L.A."/>
            <person name="Sharon I."/>
            <person name="Castelle C.J."/>
            <person name="Probst A.J."/>
            <person name="Thomas B.C."/>
            <person name="Singh A."/>
            <person name="Wilkins M.J."/>
            <person name="Karaoz U."/>
            <person name="Brodie E.L."/>
            <person name="Williams K.H."/>
            <person name="Hubbard S.S."/>
            <person name="Banfield J.F."/>
        </authorList>
    </citation>
    <scope>NUCLEOTIDE SEQUENCE [LARGE SCALE GENOMIC DNA]</scope>
</reference>
<organism evidence="1 2">
    <name type="scientific">Candidatus Uhrbacteria bacterium RIFCSPLOWO2_02_FULL_51_9</name>
    <dbReference type="NCBI Taxonomy" id="1802410"/>
    <lineage>
        <taxon>Bacteria</taxon>
        <taxon>Candidatus Uhriibacteriota</taxon>
    </lineage>
</organism>